<keyword evidence="1" id="KW-0812">Transmembrane</keyword>
<dbReference type="InterPro" id="IPR012902">
    <property type="entry name" value="N_methyl_site"/>
</dbReference>
<gene>
    <name evidence="3" type="primary">xcpT_6</name>
    <name evidence="3" type="ORF">Mal4_01670</name>
</gene>
<dbReference type="NCBIfam" id="TIGR02532">
    <property type="entry name" value="IV_pilin_GFxxxE"/>
    <property type="match status" value="1"/>
</dbReference>
<feature type="transmembrane region" description="Helical" evidence="1">
    <location>
        <begin position="12"/>
        <end position="34"/>
    </location>
</feature>
<evidence type="ECO:0000313" key="4">
    <source>
        <dbReference type="Proteomes" id="UP000320496"/>
    </source>
</evidence>
<protein>
    <submittedName>
        <fullName evidence="3">Type II secretion system protein G</fullName>
    </submittedName>
</protein>
<dbReference type="InterPro" id="IPR011453">
    <property type="entry name" value="DUF1559"/>
</dbReference>
<dbReference type="InterPro" id="IPR045584">
    <property type="entry name" value="Pilin-like"/>
</dbReference>
<dbReference type="AlphaFoldDB" id="A0A517Z0A5"/>
<dbReference type="EMBL" id="CP036275">
    <property type="protein sequence ID" value="QDU35885.1"/>
    <property type="molecule type" value="Genomic_DNA"/>
</dbReference>
<dbReference type="PANTHER" id="PTHR30093:SF2">
    <property type="entry name" value="TYPE II SECRETION SYSTEM PROTEIN H"/>
    <property type="match status" value="1"/>
</dbReference>
<dbReference type="Pfam" id="PF07596">
    <property type="entry name" value="SBP_bac_10"/>
    <property type="match status" value="1"/>
</dbReference>
<dbReference type="OrthoDB" id="287512at2"/>
<feature type="domain" description="DUF1559" evidence="2">
    <location>
        <begin position="35"/>
        <end position="292"/>
    </location>
</feature>
<dbReference type="RefSeq" id="WP_145366585.1">
    <property type="nucleotide sequence ID" value="NZ_CP036275.1"/>
</dbReference>
<name>A0A517Z0A5_9PLAN</name>
<dbReference type="PANTHER" id="PTHR30093">
    <property type="entry name" value="GENERAL SECRETION PATHWAY PROTEIN G"/>
    <property type="match status" value="1"/>
</dbReference>
<dbReference type="SUPFAM" id="SSF54523">
    <property type="entry name" value="Pili subunits"/>
    <property type="match status" value="1"/>
</dbReference>
<dbReference type="NCBIfam" id="TIGR04294">
    <property type="entry name" value="pre_pil_HX9DG"/>
    <property type="match status" value="1"/>
</dbReference>
<dbReference type="PROSITE" id="PS00409">
    <property type="entry name" value="PROKAR_NTER_METHYL"/>
    <property type="match status" value="1"/>
</dbReference>
<reference evidence="3 4" key="1">
    <citation type="submission" date="2019-02" db="EMBL/GenBank/DDBJ databases">
        <title>Deep-cultivation of Planctomycetes and their phenomic and genomic characterization uncovers novel biology.</title>
        <authorList>
            <person name="Wiegand S."/>
            <person name="Jogler M."/>
            <person name="Boedeker C."/>
            <person name="Pinto D."/>
            <person name="Vollmers J."/>
            <person name="Rivas-Marin E."/>
            <person name="Kohn T."/>
            <person name="Peeters S.H."/>
            <person name="Heuer A."/>
            <person name="Rast P."/>
            <person name="Oberbeckmann S."/>
            <person name="Bunk B."/>
            <person name="Jeske O."/>
            <person name="Meyerdierks A."/>
            <person name="Storesund J.E."/>
            <person name="Kallscheuer N."/>
            <person name="Luecker S."/>
            <person name="Lage O.M."/>
            <person name="Pohl T."/>
            <person name="Merkel B.J."/>
            <person name="Hornburger P."/>
            <person name="Mueller R.-W."/>
            <person name="Bruemmer F."/>
            <person name="Labrenz M."/>
            <person name="Spormann A.M."/>
            <person name="Op den Camp H."/>
            <person name="Overmann J."/>
            <person name="Amann R."/>
            <person name="Jetten M.S.M."/>
            <person name="Mascher T."/>
            <person name="Medema M.H."/>
            <person name="Devos D.P."/>
            <person name="Kaster A.-K."/>
            <person name="Ovreas L."/>
            <person name="Rohde M."/>
            <person name="Galperin M.Y."/>
            <person name="Jogler C."/>
        </authorList>
    </citation>
    <scope>NUCLEOTIDE SEQUENCE [LARGE SCALE GENOMIC DNA]</scope>
    <source>
        <strain evidence="3 4">Mal4</strain>
    </source>
</reference>
<organism evidence="3 4">
    <name type="scientific">Maioricimonas rarisocia</name>
    <dbReference type="NCBI Taxonomy" id="2528026"/>
    <lineage>
        <taxon>Bacteria</taxon>
        <taxon>Pseudomonadati</taxon>
        <taxon>Planctomycetota</taxon>
        <taxon>Planctomycetia</taxon>
        <taxon>Planctomycetales</taxon>
        <taxon>Planctomycetaceae</taxon>
        <taxon>Maioricimonas</taxon>
    </lineage>
</organism>
<evidence type="ECO:0000256" key="1">
    <source>
        <dbReference type="SAM" id="Phobius"/>
    </source>
</evidence>
<dbReference type="Proteomes" id="UP000320496">
    <property type="component" value="Chromosome"/>
</dbReference>
<keyword evidence="4" id="KW-1185">Reference proteome</keyword>
<dbReference type="InterPro" id="IPR027558">
    <property type="entry name" value="Pre_pil_HX9DG_C"/>
</dbReference>
<dbReference type="Pfam" id="PF07963">
    <property type="entry name" value="N_methyl"/>
    <property type="match status" value="1"/>
</dbReference>
<evidence type="ECO:0000313" key="3">
    <source>
        <dbReference type="EMBL" id="QDU35885.1"/>
    </source>
</evidence>
<accession>A0A517Z0A5</accession>
<proteinExistence type="predicted"/>
<keyword evidence="1" id="KW-1133">Transmembrane helix</keyword>
<evidence type="ECO:0000259" key="2">
    <source>
        <dbReference type="Pfam" id="PF07596"/>
    </source>
</evidence>
<keyword evidence="1" id="KW-0472">Membrane</keyword>
<dbReference type="Gene3D" id="3.30.700.10">
    <property type="entry name" value="Glycoprotein, Type 4 Pilin"/>
    <property type="match status" value="1"/>
</dbReference>
<dbReference type="KEGG" id="mri:Mal4_01670"/>
<sequence>MFSPLRRRRGFTLIELLVVIAIIAILIALLLPAVQQAREAARRSQCKNNLKQIGIALHNYHDTHSVFPPGQIRGRQTGPTVEYGNAASWGAMILPFMDQAPLYNQLDFNRGIFEDPNKTVIRGLSAIPFTICPSDSDRPGTRGVHGSSTPNYMSSMPNTSYFGNAGAFNNWSDSTNPRLSGGFFTTDPALPSDISRIKDGSSNTIAVGEASARIWTGGSWLGLQHNTQTTSAPGSDTACCQNWFNNFAMYPITNRYVAGMERASLRYGSDHDGGAQFLFGDGSVRFISENINHILDQTGNGSYTAAQGAGCLWSNNPLGCADGAGAFRDKSRLDGLMGIWQRLNHKGDGLVVSEF</sequence>